<dbReference type="Proteomes" id="UP001059663">
    <property type="component" value="Chromosome"/>
</dbReference>
<proteinExistence type="predicted"/>
<accession>A0AC61U5U5</accession>
<protein>
    <submittedName>
        <fullName evidence="1">ABC transporter ATP-binding protein</fullName>
    </submittedName>
</protein>
<gene>
    <name evidence="1" type="ORF">LP422_04410</name>
</gene>
<organism evidence="1 2">
    <name type="scientific">Janibacter limosus</name>
    <dbReference type="NCBI Taxonomy" id="53458"/>
    <lineage>
        <taxon>Bacteria</taxon>
        <taxon>Bacillati</taxon>
        <taxon>Actinomycetota</taxon>
        <taxon>Actinomycetes</taxon>
        <taxon>Micrococcales</taxon>
        <taxon>Intrasporangiaceae</taxon>
        <taxon>Janibacter</taxon>
    </lineage>
</organism>
<reference evidence="1" key="1">
    <citation type="submission" date="2021-11" db="EMBL/GenBank/DDBJ databases">
        <title>Study of the species diversity of bacterial strains isolated from a unique natural object - Shulgan-Tash cave (Bashkiria).</title>
        <authorList>
            <person name="Sazanova A.L."/>
            <person name="Chirak E.R."/>
            <person name="Safronova V.I."/>
        </authorList>
    </citation>
    <scope>NUCLEOTIDE SEQUENCE</scope>
    <source>
        <strain evidence="1">P1</strain>
    </source>
</reference>
<name>A0AC61U5U5_9MICO</name>
<keyword evidence="1" id="KW-0067">ATP-binding</keyword>
<keyword evidence="1" id="KW-0547">Nucleotide-binding</keyword>
<sequence>MLVWFACALSTGNESGLHAQRFGAAVVGVAVLSLVLAALAGLVSTLATKSGLALAAIIVVLMVPSAMITMAPAITTQLDNDGVGQLIASAHPFTAVALLVSGIFGDPPVNPTIPQPHGWLIGFAVAVCVAPGPPAGPRARRPDPIGGVAVSTLRPDSVSRWYGNVVAVNDVTMEVGQGITGLLGPNGAGKSTVLSIMAGLLSPSAGTATLDGHPLRQDASVYRQIGLVPVQESVYDFLTARQLVRLNADLHKIASAGAATDHALQLVYLVGAADRKISTFSKGMRQRVKMASAPVHDPRVLLLDEPFNGMDPIQRHAMATLLADYATQGRTIVFSSHILEEVESLAGQIEVIVSGRHAASGDRTAIRRLMTDRPNQYRIRSSDNRRPAAALMAGASVRGVRLHGDRHLELEADDFGGFARIVPRVAREHDIRIPELTPTDESLESIFGYPVSR</sequence>
<dbReference type="EMBL" id="CP087977">
    <property type="protein sequence ID" value="UUZ45412.1"/>
    <property type="molecule type" value="Genomic_DNA"/>
</dbReference>
<evidence type="ECO:0000313" key="2">
    <source>
        <dbReference type="Proteomes" id="UP001059663"/>
    </source>
</evidence>
<evidence type="ECO:0000313" key="1">
    <source>
        <dbReference type="EMBL" id="UUZ45412.1"/>
    </source>
</evidence>